<dbReference type="InterPro" id="IPR049192">
    <property type="entry name" value="DUF4246_C"/>
</dbReference>
<protein>
    <recommendedName>
        <fullName evidence="1">DUF4246 domain-containing protein</fullName>
    </recommendedName>
</protein>
<dbReference type="GeneID" id="92005393"/>
<name>A0ABR3CWT9_9PEZI</name>
<dbReference type="PANTHER" id="PTHR33119:SF1">
    <property type="entry name" value="FE2OG DIOXYGENASE DOMAIN-CONTAINING PROTEIN"/>
    <property type="match status" value="1"/>
</dbReference>
<gene>
    <name evidence="2" type="ORF">SLS55_001308</name>
</gene>
<organism evidence="2 3">
    <name type="scientific">Diplodia seriata</name>
    <dbReference type="NCBI Taxonomy" id="420778"/>
    <lineage>
        <taxon>Eukaryota</taxon>
        <taxon>Fungi</taxon>
        <taxon>Dikarya</taxon>
        <taxon>Ascomycota</taxon>
        <taxon>Pezizomycotina</taxon>
        <taxon>Dothideomycetes</taxon>
        <taxon>Dothideomycetes incertae sedis</taxon>
        <taxon>Botryosphaeriales</taxon>
        <taxon>Botryosphaeriaceae</taxon>
        <taxon>Diplodia</taxon>
    </lineage>
</organism>
<sequence>MARSSREYFRPSVRLCKCIQELKDKSGDFDNFGMVQLFDTPDATVVKWDEFRFSHDQRLALERLEGQPRDYAVSLPRSGASVRHLVNPSFYLLRADRSRVLSTTRPVLRENAVDDSFSEERWMPSNSLVDTEGNSSDPFRSNHRQWLPTDVAWKRDGSPELRSYINNLHPQQKILYRLIEEAIHKAIPLWNVVLSSLGTKRKRRINLRSYRDPQGSTHVFVDPEPAKYDGKGFDAGNAVDLVNDFPDGIQVIVKITTIELLPSSKPSRSDSEPSDNEWHIEGMMNEHICAGAVLCYDRENMSKCGFRFRQRTDTNEFLDLFGHNPRVEACAGCAQQILNAANQHLGYAPNLGGQMIAYPNVLHTRASHVLLDDKGKKGHFKMLTLLLVDPYIRIPSTANVPPQQREWWDWEKQEDGSQLGKLSADLFGHKCSLSFDDPHLMSLESANEERIKREAEMVEFNNALDKRTEDSIFKDMP</sequence>
<accession>A0ABR3CWT9</accession>
<dbReference type="Pfam" id="PF14033">
    <property type="entry name" value="DUF4246"/>
    <property type="match status" value="1"/>
</dbReference>
<dbReference type="EMBL" id="JAJVCZ030000001">
    <property type="protein sequence ID" value="KAL0265343.1"/>
    <property type="molecule type" value="Genomic_DNA"/>
</dbReference>
<proteinExistence type="predicted"/>
<evidence type="ECO:0000259" key="1">
    <source>
        <dbReference type="Pfam" id="PF14033"/>
    </source>
</evidence>
<dbReference type="Proteomes" id="UP001430584">
    <property type="component" value="Unassembled WGS sequence"/>
</dbReference>
<dbReference type="PANTHER" id="PTHR33119">
    <property type="entry name" value="IFI3P"/>
    <property type="match status" value="1"/>
</dbReference>
<keyword evidence="3" id="KW-1185">Reference proteome</keyword>
<evidence type="ECO:0000313" key="2">
    <source>
        <dbReference type="EMBL" id="KAL0265343.1"/>
    </source>
</evidence>
<reference evidence="2 3" key="1">
    <citation type="submission" date="2024-02" db="EMBL/GenBank/DDBJ databases">
        <title>De novo assembly and annotation of 12 fungi associated with fruit tree decline syndrome in Ontario, Canada.</title>
        <authorList>
            <person name="Sulman M."/>
            <person name="Ellouze W."/>
            <person name="Ilyukhin E."/>
        </authorList>
    </citation>
    <scope>NUCLEOTIDE SEQUENCE [LARGE SCALE GENOMIC DNA]</scope>
    <source>
        <strain evidence="2 3">FDS-637</strain>
    </source>
</reference>
<comment type="caution">
    <text evidence="2">The sequence shown here is derived from an EMBL/GenBank/DDBJ whole genome shotgun (WGS) entry which is preliminary data.</text>
</comment>
<feature type="domain" description="DUF4246" evidence="1">
    <location>
        <begin position="18"/>
        <end position="409"/>
    </location>
</feature>
<dbReference type="InterPro" id="IPR025340">
    <property type="entry name" value="DUF4246"/>
</dbReference>
<evidence type="ECO:0000313" key="3">
    <source>
        <dbReference type="Proteomes" id="UP001430584"/>
    </source>
</evidence>
<dbReference type="RefSeq" id="XP_066638083.1">
    <property type="nucleotide sequence ID" value="XM_066772804.1"/>
</dbReference>